<accession>A0A7J7YDF6</accession>
<reference evidence="1 2" key="1">
    <citation type="journal article" date="2020" name="Nature">
        <title>Six reference-quality genomes reveal evolution of bat adaptations.</title>
        <authorList>
            <person name="Jebb D."/>
            <person name="Huang Z."/>
            <person name="Pippel M."/>
            <person name="Hughes G.M."/>
            <person name="Lavrichenko K."/>
            <person name="Devanna P."/>
            <person name="Winkler S."/>
            <person name="Jermiin L.S."/>
            <person name="Skirmuntt E.C."/>
            <person name="Katzourakis A."/>
            <person name="Burkitt-Gray L."/>
            <person name="Ray D.A."/>
            <person name="Sullivan K.A.M."/>
            <person name="Roscito J.G."/>
            <person name="Kirilenko B.M."/>
            <person name="Davalos L.M."/>
            <person name="Corthals A.P."/>
            <person name="Power M.L."/>
            <person name="Jones G."/>
            <person name="Ransome R.D."/>
            <person name="Dechmann D.K.N."/>
            <person name="Locatelli A.G."/>
            <person name="Puechmaille S.J."/>
            <person name="Fedrigo O."/>
            <person name="Jarvis E.D."/>
            <person name="Hiller M."/>
            <person name="Vernes S.C."/>
            <person name="Myers E.W."/>
            <person name="Teeling E.C."/>
        </authorList>
    </citation>
    <scope>NUCLEOTIDE SEQUENCE [LARGE SCALE GENOMIC DNA]</scope>
    <source>
        <strain evidence="1">MMyoMyo1</strain>
        <tissue evidence="1">Flight muscle</tissue>
    </source>
</reference>
<evidence type="ECO:0000313" key="1">
    <source>
        <dbReference type="EMBL" id="KAF6359992.1"/>
    </source>
</evidence>
<protein>
    <submittedName>
        <fullName evidence="1">Uncharacterized protein</fullName>
    </submittedName>
</protein>
<name>A0A7J7YDF6_MYOMY</name>
<sequence>MHPHPFLPPVFPFPAPPPQSIREQEMQDKDIIANIFTVKNRSICPSQFGSVDRASACRLKGLGLILVKGTYCSCRLDPCARDNRLMCLSHTDVSLFLSLPLLSTLKINGKNPQVRINKIKFKKKKKTAI</sequence>
<proteinExistence type="predicted"/>
<dbReference type="EMBL" id="JABWUV010000004">
    <property type="protein sequence ID" value="KAF6359992.1"/>
    <property type="molecule type" value="Genomic_DNA"/>
</dbReference>
<dbReference type="AlphaFoldDB" id="A0A7J7YDF6"/>
<gene>
    <name evidence="1" type="ORF">mMyoMyo1_010954</name>
</gene>
<keyword evidence="2" id="KW-1185">Reference proteome</keyword>
<evidence type="ECO:0000313" key="2">
    <source>
        <dbReference type="Proteomes" id="UP000527355"/>
    </source>
</evidence>
<organism evidence="1 2">
    <name type="scientific">Myotis myotis</name>
    <name type="common">Greater mouse-eared bat</name>
    <name type="synonym">Vespertilio myotis</name>
    <dbReference type="NCBI Taxonomy" id="51298"/>
    <lineage>
        <taxon>Eukaryota</taxon>
        <taxon>Metazoa</taxon>
        <taxon>Chordata</taxon>
        <taxon>Craniata</taxon>
        <taxon>Vertebrata</taxon>
        <taxon>Euteleostomi</taxon>
        <taxon>Mammalia</taxon>
        <taxon>Eutheria</taxon>
        <taxon>Laurasiatheria</taxon>
        <taxon>Chiroptera</taxon>
        <taxon>Yangochiroptera</taxon>
        <taxon>Vespertilionidae</taxon>
        <taxon>Myotis</taxon>
    </lineage>
</organism>
<comment type="caution">
    <text evidence="1">The sequence shown here is derived from an EMBL/GenBank/DDBJ whole genome shotgun (WGS) entry which is preliminary data.</text>
</comment>
<dbReference type="Proteomes" id="UP000527355">
    <property type="component" value="Unassembled WGS sequence"/>
</dbReference>